<reference evidence="2" key="1">
    <citation type="journal article" date="2020" name="Cell">
        <title>Large-Scale Comparative Analyses of Tick Genomes Elucidate Their Genetic Diversity and Vector Capacities.</title>
        <authorList>
            <consortium name="Tick Genome and Microbiome Consortium (TIGMIC)"/>
            <person name="Jia N."/>
            <person name="Wang J."/>
            <person name="Shi W."/>
            <person name="Du L."/>
            <person name="Sun Y."/>
            <person name="Zhan W."/>
            <person name="Jiang J.F."/>
            <person name="Wang Q."/>
            <person name="Zhang B."/>
            <person name="Ji P."/>
            <person name="Bell-Sakyi L."/>
            <person name="Cui X.M."/>
            <person name="Yuan T.T."/>
            <person name="Jiang B.G."/>
            <person name="Yang W.F."/>
            <person name="Lam T.T."/>
            <person name="Chang Q.C."/>
            <person name="Ding S.J."/>
            <person name="Wang X.J."/>
            <person name="Zhu J.G."/>
            <person name="Ruan X.D."/>
            <person name="Zhao L."/>
            <person name="Wei J.T."/>
            <person name="Ye R.Z."/>
            <person name="Que T.C."/>
            <person name="Du C.H."/>
            <person name="Zhou Y.H."/>
            <person name="Cheng J.X."/>
            <person name="Dai P.F."/>
            <person name="Guo W.B."/>
            <person name="Han X.H."/>
            <person name="Huang E.J."/>
            <person name="Li L.F."/>
            <person name="Wei W."/>
            <person name="Gao Y.C."/>
            <person name="Liu J.Z."/>
            <person name="Shao H.Z."/>
            <person name="Wang X."/>
            <person name="Wang C.C."/>
            <person name="Yang T.C."/>
            <person name="Huo Q.B."/>
            <person name="Li W."/>
            <person name="Chen H.Y."/>
            <person name="Chen S.E."/>
            <person name="Zhou L.G."/>
            <person name="Ni X.B."/>
            <person name="Tian J.H."/>
            <person name="Sheng Y."/>
            <person name="Liu T."/>
            <person name="Pan Y.S."/>
            <person name="Xia L.Y."/>
            <person name="Li J."/>
            <person name="Zhao F."/>
            <person name="Cao W.C."/>
        </authorList>
    </citation>
    <scope>NUCLEOTIDE SEQUENCE</scope>
    <source>
        <strain evidence="2">Rmic-2018</strain>
    </source>
</reference>
<proteinExistence type="predicted"/>
<evidence type="ECO:0000256" key="1">
    <source>
        <dbReference type="SAM" id="MobiDB-lite"/>
    </source>
</evidence>
<dbReference type="EMBL" id="JABSTU010000007">
    <property type="protein sequence ID" value="KAH8024919.1"/>
    <property type="molecule type" value="Genomic_DNA"/>
</dbReference>
<keyword evidence="3" id="KW-1185">Reference proteome</keyword>
<gene>
    <name evidence="2" type="ORF">HPB51_002333</name>
</gene>
<dbReference type="AlphaFoldDB" id="A0A9J6DRV8"/>
<sequence>MTTSKAMSSGTSPFLTPPTPGVFSPTTNDAAPLATAPTLLTPPTGTLGTAVTLNIIELSATSRLLADRSQSSGVVKVVHENYNDDDLLANSSPEVGVVAAKKRGMTLVHRFAAPTHPAIIYLFNIPSEEQPCRPQPQQCLCCGCYGQATATFERPGAGPVVWWPTPGELQMF</sequence>
<dbReference type="Proteomes" id="UP000821866">
    <property type="component" value="Unassembled WGS sequence"/>
</dbReference>
<reference evidence="2" key="2">
    <citation type="submission" date="2021-09" db="EMBL/GenBank/DDBJ databases">
        <authorList>
            <person name="Jia N."/>
            <person name="Wang J."/>
            <person name="Shi W."/>
            <person name="Du L."/>
            <person name="Sun Y."/>
            <person name="Zhan W."/>
            <person name="Jiang J."/>
            <person name="Wang Q."/>
            <person name="Zhang B."/>
            <person name="Ji P."/>
            <person name="Sakyi L.B."/>
            <person name="Cui X."/>
            <person name="Yuan T."/>
            <person name="Jiang B."/>
            <person name="Yang W."/>
            <person name="Lam T.T.-Y."/>
            <person name="Chang Q."/>
            <person name="Ding S."/>
            <person name="Wang X."/>
            <person name="Zhu J."/>
            <person name="Ruan X."/>
            <person name="Zhao L."/>
            <person name="Wei J."/>
            <person name="Que T."/>
            <person name="Du C."/>
            <person name="Cheng J."/>
            <person name="Dai P."/>
            <person name="Han X."/>
            <person name="Huang E."/>
            <person name="Gao Y."/>
            <person name="Liu J."/>
            <person name="Shao H."/>
            <person name="Ye R."/>
            <person name="Li L."/>
            <person name="Wei W."/>
            <person name="Wang X."/>
            <person name="Wang C."/>
            <person name="Huo Q."/>
            <person name="Li W."/>
            <person name="Guo W."/>
            <person name="Chen H."/>
            <person name="Chen S."/>
            <person name="Zhou L."/>
            <person name="Zhou L."/>
            <person name="Ni X."/>
            <person name="Tian J."/>
            <person name="Zhou Y."/>
            <person name="Sheng Y."/>
            <person name="Liu T."/>
            <person name="Pan Y."/>
            <person name="Xia L."/>
            <person name="Li J."/>
            <person name="Zhao F."/>
            <person name="Cao W."/>
        </authorList>
    </citation>
    <scope>NUCLEOTIDE SEQUENCE</scope>
    <source>
        <strain evidence="2">Rmic-2018</strain>
        <tissue evidence="2">Larvae</tissue>
    </source>
</reference>
<feature type="compositionally biased region" description="Polar residues" evidence="1">
    <location>
        <begin position="1"/>
        <end position="14"/>
    </location>
</feature>
<feature type="region of interest" description="Disordered" evidence="1">
    <location>
        <begin position="1"/>
        <end position="26"/>
    </location>
</feature>
<evidence type="ECO:0000313" key="3">
    <source>
        <dbReference type="Proteomes" id="UP000821866"/>
    </source>
</evidence>
<comment type="caution">
    <text evidence="2">The sequence shown here is derived from an EMBL/GenBank/DDBJ whole genome shotgun (WGS) entry which is preliminary data.</text>
</comment>
<name>A0A9J6DRV8_RHIMP</name>
<protein>
    <submittedName>
        <fullName evidence="2">Uncharacterized protein</fullName>
    </submittedName>
</protein>
<organism evidence="2 3">
    <name type="scientific">Rhipicephalus microplus</name>
    <name type="common">Cattle tick</name>
    <name type="synonym">Boophilus microplus</name>
    <dbReference type="NCBI Taxonomy" id="6941"/>
    <lineage>
        <taxon>Eukaryota</taxon>
        <taxon>Metazoa</taxon>
        <taxon>Ecdysozoa</taxon>
        <taxon>Arthropoda</taxon>
        <taxon>Chelicerata</taxon>
        <taxon>Arachnida</taxon>
        <taxon>Acari</taxon>
        <taxon>Parasitiformes</taxon>
        <taxon>Ixodida</taxon>
        <taxon>Ixodoidea</taxon>
        <taxon>Ixodidae</taxon>
        <taxon>Rhipicephalinae</taxon>
        <taxon>Rhipicephalus</taxon>
        <taxon>Boophilus</taxon>
    </lineage>
</organism>
<accession>A0A9J6DRV8</accession>
<evidence type="ECO:0000313" key="2">
    <source>
        <dbReference type="EMBL" id="KAH8024919.1"/>
    </source>
</evidence>